<comment type="caution">
    <text evidence="5">The sequence shown here is derived from an EMBL/GenBank/DDBJ whole genome shotgun (WGS) entry which is preliminary data.</text>
</comment>
<dbReference type="PROSITE" id="PS00058">
    <property type="entry name" value="DNA_MISMATCH_REPAIR_1"/>
    <property type="match status" value="1"/>
</dbReference>
<dbReference type="InterPro" id="IPR003594">
    <property type="entry name" value="HATPase_dom"/>
</dbReference>
<dbReference type="FunFam" id="3.30.565.10:FF:000017">
    <property type="entry name" value="PMS1 homolog 1, mismatch repair system component"/>
    <property type="match status" value="1"/>
</dbReference>
<dbReference type="GO" id="GO:0016887">
    <property type="term" value="F:ATP hydrolysis activity"/>
    <property type="evidence" value="ECO:0007669"/>
    <property type="project" value="InterPro"/>
</dbReference>
<feature type="region of interest" description="Disordered" evidence="3">
    <location>
        <begin position="512"/>
        <end position="572"/>
    </location>
</feature>
<dbReference type="InterPro" id="IPR036890">
    <property type="entry name" value="HATPase_C_sf"/>
</dbReference>
<dbReference type="PANTHER" id="PTHR10073:SF41">
    <property type="entry name" value="MISMATCH REPAIR PROTEIN, PUTATIVE (AFU_ORTHOLOGUE AFUA_8G05820)-RELATED"/>
    <property type="match status" value="1"/>
</dbReference>
<evidence type="ECO:0000256" key="3">
    <source>
        <dbReference type="SAM" id="MobiDB-lite"/>
    </source>
</evidence>
<evidence type="ECO:0000259" key="4">
    <source>
        <dbReference type="SMART" id="SM01340"/>
    </source>
</evidence>
<keyword evidence="2" id="KW-0227">DNA damage</keyword>
<dbReference type="InterPro" id="IPR002099">
    <property type="entry name" value="MutL/Mlh/PMS"/>
</dbReference>
<dbReference type="InterPro" id="IPR014762">
    <property type="entry name" value="DNA_mismatch_repair_CS"/>
</dbReference>
<dbReference type="EMBL" id="JAPZBQ010000004">
    <property type="protein sequence ID" value="KAJ5334577.1"/>
    <property type="molecule type" value="Genomic_DNA"/>
</dbReference>
<feature type="compositionally biased region" description="Low complexity" evidence="3">
    <location>
        <begin position="632"/>
        <end position="645"/>
    </location>
</feature>
<reference evidence="5" key="1">
    <citation type="submission" date="2022-12" db="EMBL/GenBank/DDBJ databases">
        <authorList>
            <person name="Petersen C."/>
        </authorList>
    </citation>
    <scope>NUCLEOTIDE SEQUENCE</scope>
    <source>
        <strain evidence="5">IBT 35673</strain>
    </source>
</reference>
<name>A0A9W9QFU5_PENBR</name>
<dbReference type="AlphaFoldDB" id="A0A9W9QFU5"/>
<feature type="compositionally biased region" description="Basic and acidic residues" evidence="3">
    <location>
        <begin position="556"/>
        <end position="567"/>
    </location>
</feature>
<organism evidence="5 6">
    <name type="scientific">Penicillium brevicompactum</name>
    <dbReference type="NCBI Taxonomy" id="5074"/>
    <lineage>
        <taxon>Eukaryota</taxon>
        <taxon>Fungi</taxon>
        <taxon>Dikarya</taxon>
        <taxon>Ascomycota</taxon>
        <taxon>Pezizomycotina</taxon>
        <taxon>Eurotiomycetes</taxon>
        <taxon>Eurotiomycetidae</taxon>
        <taxon>Eurotiales</taxon>
        <taxon>Aspergillaceae</taxon>
        <taxon>Penicillium</taxon>
    </lineage>
</organism>
<dbReference type="Pfam" id="PF01119">
    <property type="entry name" value="DNA_mis_repair"/>
    <property type="match status" value="1"/>
</dbReference>
<dbReference type="GO" id="GO:0061982">
    <property type="term" value="P:meiosis I cell cycle process"/>
    <property type="evidence" value="ECO:0007669"/>
    <property type="project" value="UniProtKB-ARBA"/>
</dbReference>
<evidence type="ECO:0000313" key="5">
    <source>
        <dbReference type="EMBL" id="KAJ5334577.1"/>
    </source>
</evidence>
<feature type="region of interest" description="Disordered" evidence="3">
    <location>
        <begin position="473"/>
        <end position="500"/>
    </location>
</feature>
<feature type="compositionally biased region" description="Polar residues" evidence="3">
    <location>
        <begin position="543"/>
        <end position="552"/>
    </location>
</feature>
<feature type="compositionally biased region" description="Basic and acidic residues" evidence="3">
    <location>
        <begin position="617"/>
        <end position="629"/>
    </location>
</feature>
<dbReference type="Gene3D" id="3.30.230.10">
    <property type="match status" value="1"/>
</dbReference>
<dbReference type="SUPFAM" id="SSF55874">
    <property type="entry name" value="ATPase domain of HSP90 chaperone/DNA topoisomerase II/histidine kinase"/>
    <property type="match status" value="1"/>
</dbReference>
<feature type="compositionally biased region" description="Polar residues" evidence="3">
    <location>
        <begin position="473"/>
        <end position="485"/>
    </location>
</feature>
<feature type="region of interest" description="Disordered" evidence="3">
    <location>
        <begin position="363"/>
        <end position="461"/>
    </location>
</feature>
<feature type="compositionally biased region" description="Basic and acidic residues" evidence="3">
    <location>
        <begin position="363"/>
        <end position="382"/>
    </location>
</feature>
<evidence type="ECO:0000313" key="6">
    <source>
        <dbReference type="Proteomes" id="UP001147695"/>
    </source>
</evidence>
<feature type="domain" description="DNA mismatch repair protein S5" evidence="4">
    <location>
        <begin position="233"/>
        <end position="364"/>
    </location>
</feature>
<dbReference type="GO" id="GO:0140664">
    <property type="term" value="F:ATP-dependent DNA damage sensor activity"/>
    <property type="evidence" value="ECO:0007669"/>
    <property type="project" value="InterPro"/>
</dbReference>
<dbReference type="PANTHER" id="PTHR10073">
    <property type="entry name" value="DNA MISMATCH REPAIR PROTEIN MLH, PMS, MUTL"/>
    <property type="match status" value="1"/>
</dbReference>
<dbReference type="GO" id="GO:0030983">
    <property type="term" value="F:mismatched DNA binding"/>
    <property type="evidence" value="ECO:0007669"/>
    <property type="project" value="InterPro"/>
</dbReference>
<dbReference type="Pfam" id="PF02518">
    <property type="entry name" value="HATPase_c"/>
    <property type="match status" value="1"/>
</dbReference>
<feature type="region of interest" description="Disordered" evidence="3">
    <location>
        <begin position="613"/>
        <end position="666"/>
    </location>
</feature>
<protein>
    <recommendedName>
        <fullName evidence="4">DNA mismatch repair protein S5 domain-containing protein</fullName>
    </recommendedName>
</protein>
<feature type="compositionally biased region" description="Polar residues" evidence="3">
    <location>
        <begin position="523"/>
        <end position="533"/>
    </location>
</feature>
<dbReference type="Gene3D" id="3.30.565.10">
    <property type="entry name" value="Histidine kinase-like ATPase, C-terminal domain"/>
    <property type="match status" value="1"/>
</dbReference>
<gene>
    <name evidence="5" type="ORF">N7452_006980</name>
</gene>
<proteinExistence type="inferred from homology"/>
<comment type="similarity">
    <text evidence="1">Belongs to the DNA mismatch repair MutL/HexB family.</text>
</comment>
<dbReference type="InterPro" id="IPR014721">
    <property type="entry name" value="Ribsml_uS5_D2-typ_fold_subgr"/>
</dbReference>
<evidence type="ECO:0000256" key="1">
    <source>
        <dbReference type="ARBA" id="ARBA00006082"/>
    </source>
</evidence>
<dbReference type="InterPro" id="IPR013507">
    <property type="entry name" value="DNA_mismatch_S5_2-like"/>
</dbReference>
<dbReference type="GO" id="GO:0005524">
    <property type="term" value="F:ATP binding"/>
    <property type="evidence" value="ECO:0007669"/>
    <property type="project" value="InterPro"/>
</dbReference>
<accession>A0A9W9QFU5</accession>
<dbReference type="Proteomes" id="UP001147695">
    <property type="component" value="Unassembled WGS sequence"/>
</dbReference>
<dbReference type="NCBIfam" id="TIGR00585">
    <property type="entry name" value="mutl"/>
    <property type="match status" value="1"/>
</dbReference>
<evidence type="ECO:0000256" key="2">
    <source>
        <dbReference type="ARBA" id="ARBA00022763"/>
    </source>
</evidence>
<dbReference type="GO" id="GO:0006298">
    <property type="term" value="P:mismatch repair"/>
    <property type="evidence" value="ECO:0007669"/>
    <property type="project" value="InterPro"/>
</dbReference>
<dbReference type="InterPro" id="IPR038973">
    <property type="entry name" value="MutL/Mlh/Pms-like"/>
</dbReference>
<dbReference type="SMART" id="SM01340">
    <property type="entry name" value="DNA_mis_repair"/>
    <property type="match status" value="1"/>
</dbReference>
<dbReference type="InterPro" id="IPR020568">
    <property type="entry name" value="Ribosomal_Su5_D2-typ_SF"/>
</dbReference>
<dbReference type="GO" id="GO:0032389">
    <property type="term" value="C:MutLalpha complex"/>
    <property type="evidence" value="ECO:0007669"/>
    <property type="project" value="TreeGrafter"/>
</dbReference>
<sequence length="894" mass="98659">MPIEALPQSTARAIGSTSVISDAYSVVKELVDNALDASASSLQIEISQNTVDVIQLKDNGHGIPPADQKLVCKRSFTSKIQTLDDLRNVGGSSLGFRGEALASVAEMSGAVSVTTRVESEVVGVCVKYGRDGEVTGTQRTSHPVGTTVRITDFLKHIPVRRQTTLKSAARSLTRIRKLLQSYAISQPSKRLSLKILKATNENNNWSYAPSTNPSLLDATLKVAGKDIVSSCVLKQLCSETTAETTEATSPERRTLEVVAFLPNTQPDTTKINNTGQYISVDGRPLSNSRGIGQEIAKIFKSYIRSVVSKSEAQKPISDPFLALHIFCPQGTYDVNIEPAKDDVMFEDRDSVLTLITNLFQEHYGESDGGEKNKHQKKKDDSPKSTQTSSGFDLLMARRSVAEPQAEVIGSNEPVSDTTPNELLRRRSRLEPGISSFDSSEHEGSHAPEGSNGNKAKRPGTINPESIARINASFRTPRSENPNQISPRPGNSLKETPTRPMRRHSEMFPAQLSPMILELPSPPTTRRTLGSPISQRREQRHGPASSSPETNRMPSFRRADRERDRERYGNGALDTWFQRTTQISLEQTPVTQLGPSQEAIEEPLSSLAQQRFGISHHPSHDGADHEERTHTLSSSSEEPSPRQSPQNQLSPLDDQFDGNPVSMDSGRGFPVLDRWAAQLHKDGARPEPIDLEKALDFEKRKKEAIRARRLQYRTSKISPDPEPAPIPPSSQNSRYLAAKAALTSTDVSIAEPVLVSKLAPHDPRAYLMRQQESPAANESPAKGTKVKRSLINRLPFERIPDGLDMHNLAVSCSVNLAQNLCSFKPCPHEDNYGHPEHESTAFSSPEVKEYLPLWNARLERIMKEQYESKDASQPPRAAIDLSSIIDKHISYFAET</sequence>
<reference evidence="5" key="2">
    <citation type="journal article" date="2023" name="IMA Fungus">
        <title>Comparative genomic study of the Penicillium genus elucidates a diverse pangenome and 15 lateral gene transfer events.</title>
        <authorList>
            <person name="Petersen C."/>
            <person name="Sorensen T."/>
            <person name="Nielsen M.R."/>
            <person name="Sondergaard T.E."/>
            <person name="Sorensen J.L."/>
            <person name="Fitzpatrick D.A."/>
            <person name="Frisvad J.C."/>
            <person name="Nielsen K.L."/>
        </authorList>
    </citation>
    <scope>NUCLEOTIDE SEQUENCE</scope>
    <source>
        <strain evidence="5">IBT 35673</strain>
    </source>
</reference>
<dbReference type="SUPFAM" id="SSF54211">
    <property type="entry name" value="Ribosomal protein S5 domain 2-like"/>
    <property type="match status" value="1"/>
</dbReference>